<dbReference type="PANTHER" id="PTHR18964">
    <property type="entry name" value="ROK (REPRESSOR, ORF, KINASE) FAMILY"/>
    <property type="match status" value="1"/>
</dbReference>
<dbReference type="InterPro" id="IPR000600">
    <property type="entry name" value="ROK"/>
</dbReference>
<dbReference type="Proteomes" id="UP001304071">
    <property type="component" value="Chromosome 2"/>
</dbReference>
<comment type="similarity">
    <text evidence="1">Belongs to the ROK (NagC/XylR) family.</text>
</comment>
<evidence type="ECO:0000313" key="4">
    <source>
        <dbReference type="Proteomes" id="UP001304071"/>
    </source>
</evidence>
<feature type="domain" description="HTH marR-type" evidence="2">
    <location>
        <begin position="3"/>
        <end position="48"/>
    </location>
</feature>
<evidence type="ECO:0000259" key="2">
    <source>
        <dbReference type="Pfam" id="PF01047"/>
    </source>
</evidence>
<dbReference type="Gene3D" id="1.10.10.10">
    <property type="entry name" value="Winged helix-like DNA-binding domain superfamily/Winged helix DNA-binding domain"/>
    <property type="match status" value="1"/>
</dbReference>
<dbReference type="Pfam" id="PF01047">
    <property type="entry name" value="MarR"/>
    <property type="match status" value="1"/>
</dbReference>
<dbReference type="RefSeq" id="WP_261896733.1">
    <property type="nucleotide sequence ID" value="NZ_AP024896.1"/>
</dbReference>
<dbReference type="InterPro" id="IPR000835">
    <property type="entry name" value="HTH_MarR-typ"/>
</dbReference>
<accession>A0ABZ0QIJ2</accession>
<dbReference type="SUPFAM" id="SSF53067">
    <property type="entry name" value="Actin-like ATPase domain"/>
    <property type="match status" value="1"/>
</dbReference>
<dbReference type="InterPro" id="IPR043129">
    <property type="entry name" value="ATPase_NBD"/>
</dbReference>
<dbReference type="EMBL" id="CP138204">
    <property type="protein sequence ID" value="WPC76313.1"/>
    <property type="molecule type" value="Genomic_DNA"/>
</dbReference>
<protein>
    <submittedName>
        <fullName evidence="3">ROK family transcriptional regulator</fullName>
    </submittedName>
</protein>
<gene>
    <name evidence="3" type="ORF">R8Z52_17445</name>
</gene>
<dbReference type="PANTHER" id="PTHR18964:SF149">
    <property type="entry name" value="BIFUNCTIONAL UDP-N-ACETYLGLUCOSAMINE 2-EPIMERASE_N-ACETYLMANNOSAMINE KINASE"/>
    <property type="match status" value="1"/>
</dbReference>
<dbReference type="InterPro" id="IPR011991">
    <property type="entry name" value="ArsR-like_HTH"/>
</dbReference>
<keyword evidence="4" id="KW-1185">Reference proteome</keyword>
<dbReference type="CDD" id="cd00090">
    <property type="entry name" value="HTH_ARSR"/>
    <property type="match status" value="1"/>
</dbReference>
<reference evidence="3 4" key="1">
    <citation type="submission" date="2023-11" db="EMBL/GenBank/DDBJ databases">
        <title>Plant-associative lifestyle of Vibrio porteresiae and its evolutionary dynamics.</title>
        <authorList>
            <person name="Rameshkumar N."/>
            <person name="Kirti K."/>
        </authorList>
    </citation>
    <scope>NUCLEOTIDE SEQUENCE [LARGE SCALE GENOMIC DNA]</scope>
    <source>
        <strain evidence="3 4">MSSRF30</strain>
    </source>
</reference>
<dbReference type="InterPro" id="IPR036390">
    <property type="entry name" value="WH_DNA-bd_sf"/>
</dbReference>
<dbReference type="Pfam" id="PF00480">
    <property type="entry name" value="ROK"/>
    <property type="match status" value="1"/>
</dbReference>
<name>A0ABZ0QIJ2_9VIBR</name>
<dbReference type="Gene3D" id="3.30.420.40">
    <property type="match status" value="2"/>
</dbReference>
<evidence type="ECO:0000313" key="3">
    <source>
        <dbReference type="EMBL" id="WPC76313.1"/>
    </source>
</evidence>
<dbReference type="InterPro" id="IPR036388">
    <property type="entry name" value="WH-like_DNA-bd_sf"/>
</dbReference>
<organism evidence="3 4">
    <name type="scientific">Vibrio porteresiae DSM 19223</name>
    <dbReference type="NCBI Taxonomy" id="1123496"/>
    <lineage>
        <taxon>Bacteria</taxon>
        <taxon>Pseudomonadati</taxon>
        <taxon>Pseudomonadota</taxon>
        <taxon>Gammaproteobacteria</taxon>
        <taxon>Vibrionales</taxon>
        <taxon>Vibrionaceae</taxon>
        <taxon>Vibrio</taxon>
    </lineage>
</organism>
<dbReference type="SUPFAM" id="SSF46785">
    <property type="entry name" value="Winged helix' DNA-binding domain"/>
    <property type="match status" value="1"/>
</dbReference>
<proteinExistence type="inferred from homology"/>
<evidence type="ECO:0000256" key="1">
    <source>
        <dbReference type="ARBA" id="ARBA00006479"/>
    </source>
</evidence>
<sequence>MLESQQQHILRLIHSGGAQSRTDLAKQLGISKAAISQPVRKLLEQGILLETDSNVSGQGRPSVRLVLPDAQQFFIGVSLLDDAVGLLLVDINGIAYAFEQCPLSRDPNRLVESIGAHIPLLIAAAQITAEQVMSVGLALSGVVDSAGELCLKSTLLDWVDVPIAHMLSDYLAEHHQLALPVYLENDAKSLAIDEHVFGLAKEVNDFTLITLGDGIGSAHFIRGELYRGAHGGAGEIAHTTVEPNNLPCRCGKRGCLDTVSSVLAIREQALEAHLPADCVADLETLAASGDSAAVRILHRAGNALGLALANIIQINDPQLILIAHAQGGFQGLFATIVKQSMAANVLPSMVGKTEVKPLLFAPHCWPHAAASVAIYHYLYQ</sequence>